<dbReference type="GO" id="GO:0051781">
    <property type="term" value="P:positive regulation of cell division"/>
    <property type="evidence" value="ECO:0007669"/>
    <property type="project" value="UniProtKB-UniRule"/>
</dbReference>
<feature type="region of interest" description="Disordered" evidence="11">
    <location>
        <begin position="128"/>
        <end position="154"/>
    </location>
</feature>
<keyword evidence="6 10" id="KW-0732">Signal</keyword>
<dbReference type="Ensembl" id="ENSECRT00000007433.1">
    <property type="protein sequence ID" value="ENSECRP00000007314.1"/>
    <property type="gene ID" value="ENSECRG00000004892.1"/>
</dbReference>
<dbReference type="GeneTree" id="ENSGT00390000007640"/>
<dbReference type="Pfam" id="PF05196">
    <property type="entry name" value="PTN_MK_N"/>
    <property type="match status" value="1"/>
</dbReference>
<evidence type="ECO:0000256" key="10">
    <source>
        <dbReference type="RuleBase" id="RU369117"/>
    </source>
</evidence>
<dbReference type="Pfam" id="PF01091">
    <property type="entry name" value="PTN_MK_C"/>
    <property type="match status" value="1"/>
</dbReference>
<comment type="subcellular location">
    <subcellularLocation>
        <location evidence="1 10">Secreted</location>
    </subcellularLocation>
</comment>
<gene>
    <name evidence="14" type="primary">MDK</name>
    <name evidence="14" type="synonym">mdka</name>
</gene>
<evidence type="ECO:0000256" key="5">
    <source>
        <dbReference type="ARBA" id="ARBA00022674"/>
    </source>
</evidence>
<evidence type="ECO:0000256" key="8">
    <source>
        <dbReference type="ARBA" id="ARBA00023157"/>
    </source>
</evidence>
<dbReference type="AlphaFoldDB" id="A0A8C4X607"/>
<evidence type="ECO:0000256" key="4">
    <source>
        <dbReference type="ARBA" id="ARBA00022525"/>
    </source>
</evidence>
<evidence type="ECO:0000259" key="13">
    <source>
        <dbReference type="Pfam" id="PF05196"/>
    </source>
</evidence>
<keyword evidence="7 10" id="KW-0339">Growth factor</keyword>
<comment type="similarity">
    <text evidence="2 10">Belongs to the pleiotrophin family.</text>
</comment>
<keyword evidence="8 10" id="KW-1015">Disulfide bond</keyword>
<dbReference type="GO" id="GO:0008083">
    <property type="term" value="F:growth factor activity"/>
    <property type="evidence" value="ECO:0007669"/>
    <property type="project" value="UniProtKB-UniRule"/>
</dbReference>
<feature type="chain" id="PRO_5034902683" description="Midkine" evidence="10">
    <location>
        <begin position="24"/>
        <end position="154"/>
    </location>
</feature>
<feature type="signal peptide" evidence="10">
    <location>
        <begin position="1"/>
        <end position="23"/>
    </location>
</feature>
<evidence type="ECO:0000256" key="6">
    <source>
        <dbReference type="ARBA" id="ARBA00022729"/>
    </source>
</evidence>
<dbReference type="FunFam" id="2.20.60.10:FF:000002">
    <property type="entry name" value="Midkine a"/>
    <property type="match status" value="1"/>
</dbReference>
<reference evidence="14" key="2">
    <citation type="submission" date="2025-08" db="UniProtKB">
        <authorList>
            <consortium name="Ensembl"/>
        </authorList>
    </citation>
    <scope>IDENTIFICATION</scope>
</reference>
<dbReference type="GO" id="GO:0008201">
    <property type="term" value="F:heparin binding"/>
    <property type="evidence" value="ECO:0007669"/>
    <property type="project" value="UniProtKB-UniRule"/>
</dbReference>
<evidence type="ECO:0000256" key="11">
    <source>
        <dbReference type="SAM" id="MobiDB-lite"/>
    </source>
</evidence>
<keyword evidence="3" id="KW-0217">Developmental protein</keyword>
<dbReference type="InterPro" id="IPR020089">
    <property type="entry name" value="PTN/MK_N_dom"/>
</dbReference>
<evidence type="ECO:0000256" key="9">
    <source>
        <dbReference type="ARBA" id="ARBA00023246"/>
    </source>
</evidence>
<dbReference type="SUPFAM" id="SSF57288">
    <property type="entry name" value="Midkine"/>
    <property type="match status" value="2"/>
</dbReference>
<dbReference type="PANTHER" id="PTHR13850">
    <property type="entry name" value="PLEIOTROPHIN FAMILY MEMBER"/>
    <property type="match status" value="1"/>
</dbReference>
<dbReference type="FunFam" id="2.30.90.10:FF:000001">
    <property type="entry name" value="Pleiotrophin"/>
    <property type="match status" value="1"/>
</dbReference>
<keyword evidence="9 10" id="KW-0497">Mitogen</keyword>
<accession>A0A8C4X607</accession>
<protein>
    <recommendedName>
        <fullName evidence="10">Midkine</fullName>
        <shortName evidence="10">MK</shortName>
    </recommendedName>
</protein>
<dbReference type="InterPro" id="IPR037122">
    <property type="entry name" value="PTN/MK_N_dom_sf"/>
</dbReference>
<dbReference type="InterPro" id="IPR020090">
    <property type="entry name" value="PTN/MK_C_dom"/>
</dbReference>
<dbReference type="PROSITE" id="PS00619">
    <property type="entry name" value="PTN_MK_1"/>
    <property type="match status" value="1"/>
</dbReference>
<proteinExistence type="inferred from homology"/>
<reference evidence="14" key="3">
    <citation type="submission" date="2025-09" db="UniProtKB">
        <authorList>
            <consortium name="Ensembl"/>
        </authorList>
    </citation>
    <scope>IDENTIFICATION</scope>
</reference>
<evidence type="ECO:0000256" key="2">
    <source>
        <dbReference type="ARBA" id="ARBA00005403"/>
    </source>
</evidence>
<dbReference type="PANTHER" id="PTHR13850:SF2">
    <property type="entry name" value="MIDKINE"/>
    <property type="match status" value="1"/>
</dbReference>
<feature type="domain" description="Pleiotrophin/Midkine N-terminal" evidence="13">
    <location>
        <begin position="27"/>
        <end position="82"/>
    </location>
</feature>
<organism evidence="14 15">
    <name type="scientific">Erpetoichthys calabaricus</name>
    <name type="common">Rope fish</name>
    <name type="synonym">Calamoichthys calabaricus</name>
    <dbReference type="NCBI Taxonomy" id="27687"/>
    <lineage>
        <taxon>Eukaryota</taxon>
        <taxon>Metazoa</taxon>
        <taxon>Chordata</taxon>
        <taxon>Craniata</taxon>
        <taxon>Vertebrata</taxon>
        <taxon>Euteleostomi</taxon>
        <taxon>Actinopterygii</taxon>
        <taxon>Polypteriformes</taxon>
        <taxon>Polypteridae</taxon>
        <taxon>Erpetoichthys</taxon>
    </lineage>
</organism>
<dbReference type="GO" id="GO:0005576">
    <property type="term" value="C:extracellular region"/>
    <property type="evidence" value="ECO:0007669"/>
    <property type="project" value="UniProtKB-SubCell"/>
</dbReference>
<evidence type="ECO:0000256" key="3">
    <source>
        <dbReference type="ARBA" id="ARBA00022473"/>
    </source>
</evidence>
<evidence type="ECO:0000313" key="14">
    <source>
        <dbReference type="Ensembl" id="ENSECRP00000007314.1"/>
    </source>
</evidence>
<dbReference type="Gene3D" id="2.30.90.10">
    <property type="entry name" value="Heparin-binding Growth Factor, Midkine, Chain A- C-terminal Domain"/>
    <property type="match status" value="1"/>
</dbReference>
<evidence type="ECO:0000313" key="15">
    <source>
        <dbReference type="Proteomes" id="UP000694620"/>
    </source>
</evidence>
<dbReference type="Gene3D" id="2.20.60.10">
    <property type="entry name" value="Pleiotrophin/Midkine, N-terminal domain"/>
    <property type="match status" value="1"/>
</dbReference>
<keyword evidence="15" id="KW-1185">Reference proteome</keyword>
<dbReference type="PRINTS" id="PR00269">
    <property type="entry name" value="PTNMIDKINE"/>
</dbReference>
<reference evidence="14" key="1">
    <citation type="submission" date="2021-06" db="EMBL/GenBank/DDBJ databases">
        <authorList>
            <consortium name="Wellcome Sanger Institute Data Sharing"/>
        </authorList>
    </citation>
    <scope>NUCLEOTIDE SEQUENCE [LARGE SCALE GENOMIC DNA]</scope>
</reference>
<name>A0A8C4X607_ERPCA</name>
<dbReference type="InterPro" id="IPR020091">
    <property type="entry name" value="PTN/MK_diS_sf"/>
</dbReference>
<comment type="function">
    <text evidence="10">Secreted protein that functions as cytokine and growth factor and mediates its signal through cell-surface proteoglycan and non-proteoglycan receptors. Regulates many processes like inflammatory response, cell proliferation, cell adhesion, cell growth, cell survival, tissue regeneration, cell differentiation and cell migration.</text>
</comment>
<dbReference type="InterPro" id="IPR038130">
    <property type="entry name" value="PTN/MK_C_dom_sf"/>
</dbReference>
<feature type="domain" description="Pleiotrophin/Midkine C-terminal" evidence="12">
    <location>
        <begin position="83"/>
        <end position="138"/>
    </location>
</feature>
<evidence type="ECO:0000256" key="1">
    <source>
        <dbReference type="ARBA" id="ARBA00004613"/>
    </source>
</evidence>
<dbReference type="InterPro" id="IPR000762">
    <property type="entry name" value="Midkine_heparin-bd_GF"/>
</dbReference>
<dbReference type="InterPro" id="IPR020092">
    <property type="entry name" value="PTN_MK_heparin-bd_GF_CS"/>
</dbReference>
<evidence type="ECO:0000256" key="7">
    <source>
        <dbReference type="ARBA" id="ARBA00023030"/>
    </source>
</evidence>
<keyword evidence="5 10" id="KW-0358">Heparin-binding</keyword>
<dbReference type="SMART" id="SM00193">
    <property type="entry name" value="PTN"/>
    <property type="match status" value="1"/>
</dbReference>
<evidence type="ECO:0000259" key="12">
    <source>
        <dbReference type="Pfam" id="PF01091"/>
    </source>
</evidence>
<sequence>MRGLGSVTLVLLLVLLTAAVLEAGKNKKEKGKGKNGSECDEWRWGACIPNNGDCGAGMREGTCKEETKKSKCKVPCNWKKEFGADCKYKFGSWGECDANTGTKSRSGTLKKALFNVECQQTIKVSKPCTTKAKPKPKGMYTIGATETDSKRDVG</sequence>
<keyword evidence="4 10" id="KW-0964">Secreted</keyword>
<dbReference type="Proteomes" id="UP000694620">
    <property type="component" value="Chromosome 2"/>
</dbReference>